<dbReference type="Proteomes" id="UP001149090">
    <property type="component" value="Unassembled WGS sequence"/>
</dbReference>
<reference evidence="1" key="1">
    <citation type="submission" date="2022-10" db="EMBL/GenBank/DDBJ databases">
        <title>Novel sulphate-reducing endosymbionts in the free-living metamonad Anaeramoeba.</title>
        <authorList>
            <person name="Jerlstrom-Hultqvist J."/>
            <person name="Cepicka I."/>
            <person name="Gallot-Lavallee L."/>
            <person name="Salas-Leiva D."/>
            <person name="Curtis B.A."/>
            <person name="Zahonova K."/>
            <person name="Pipaliya S."/>
            <person name="Dacks J."/>
            <person name="Roger A.J."/>
        </authorList>
    </citation>
    <scope>NUCLEOTIDE SEQUENCE</scope>
    <source>
        <strain evidence="1">BMAN</strain>
    </source>
</reference>
<evidence type="ECO:0000313" key="1">
    <source>
        <dbReference type="EMBL" id="KAJ5072160.1"/>
    </source>
</evidence>
<gene>
    <name evidence="1" type="ORF">M0811_09540</name>
</gene>
<proteinExistence type="predicted"/>
<sequence>MKKHKTIGFFNQSSHFHSNHSNKNLFQFQFGNEKSLFCLECVSETISNPNSLNLERIYAINQIQLFFNFQIENNCFPQLQNDLFPGILFSLTLTEDENYVELCSQFFHFSKNFPNFDQIFSHFQFLLQICKIEKVSGLVSVLASLTNDLDLCISICSNFQTLIQTLISLLSKIRSSISSFANSSENRLISVVSNICFILFKICQSGNCSLVLHYFFELNSELLSFFINLPIQNNIFHVDIIKNCFAFLKFVISENDHFQEVMQQLFLSSTSILPLFKSLWVPKEKQNSQEWISLQISSIQILNTLISNSHTFENDLIIQNEENSNFNLLLLNQIIEKDLITNLFELMSYNFCQKDHLFTSVESAEKTLKIFLLEDSLSLLLEISLAFPSQTIQKFFLGFPTLVKIFHLVYLQKDHFSDQIFSVLIKILSILTHNLIPIPGIDLQIVNFFFDDVISIIGNFFNQNLFVPLCSIWRNLFSILTTSDFDYDLIHKISDTLYNLNNFCVSQFNNQPNLVNFSDFLYSESVLQIISSILESEIAIQDFPFEKNLHNLVYFLFNPSFIKIQTNNQEMEQKMLEFSIYLKVLRQLIEKEKNDFSLSKFHLQEIFRIGIFQVAFSFNQELVIYEENHKEFLFVEGEVEENNSIAEARVEMARFISEIGSNLGIDFEMDLLYQVLKKNVKEFINILCNGHDCLELLNFQLTIINLMYLSSFLSDHIIFNSLEWKLAISRFVIQSLNHISSPSPNQMDRVVYLFLSIISSQDNEKEIWEDFKTNDKNIVSFIISAIKRLVSKLKKMDPFRSPPIHGEVLIFYWKRIKLRYWNQRMIGFWISNENYLHLFDEENGNQSELVELIATNPSGMDILVSLLPKSKYFNPILNLIPKCLKVKNQNLDYQKIENTLLQISKFDSKMDQKEKKKRTKQILKSFAALSKVNKNLKLNSIKFLLVQLKEKKDLTIFLFSCNSLNYMIANNESIIKNVFEKENLNQDFFSLNFFEDLQKKFSAWLIKSLDPLKRRKKNLLFSCLNSILVLFLQMRKFLPDLNILKIEELLSLIQKSNFIGNPKASYSQSVFKALIMHLLNVQLRKQFERNNLFDNADFLSKFSPLVPIIQNYLVYPLQILSREARMNLEIIFDHIPNSNYGSFAFLSHFFLNNLEISTQNYQEKTFQNNYSIIHFLMKSFLVPNNLVSEYVSSKHFDILVNNFEMLVSDFEIKKYDLFWLKEFDSLYQIILIIEKELQKVYQKMFNFEGILDQCKIGNVEFEMKEVKGIESILEKFQQEIILEEFINFSK</sequence>
<evidence type="ECO:0000313" key="2">
    <source>
        <dbReference type="Proteomes" id="UP001149090"/>
    </source>
</evidence>
<keyword evidence="2" id="KW-1185">Reference proteome</keyword>
<organism evidence="1 2">
    <name type="scientific">Anaeramoeba ignava</name>
    <name type="common">Anaerobic marine amoeba</name>
    <dbReference type="NCBI Taxonomy" id="1746090"/>
    <lineage>
        <taxon>Eukaryota</taxon>
        <taxon>Metamonada</taxon>
        <taxon>Anaeramoebidae</taxon>
        <taxon>Anaeramoeba</taxon>
    </lineage>
</organism>
<accession>A0A9Q0LGS4</accession>
<comment type="caution">
    <text evidence="1">The sequence shown here is derived from an EMBL/GenBank/DDBJ whole genome shotgun (WGS) entry which is preliminary data.</text>
</comment>
<protein>
    <submittedName>
        <fullName evidence="1">Uncharacterized protein</fullName>
    </submittedName>
</protein>
<name>A0A9Q0LGS4_ANAIG</name>
<dbReference type="EMBL" id="JAPDFW010000082">
    <property type="protein sequence ID" value="KAJ5072160.1"/>
    <property type="molecule type" value="Genomic_DNA"/>
</dbReference>